<dbReference type="EMBL" id="SNRY01009416">
    <property type="protein sequence ID" value="KAA6307094.1"/>
    <property type="molecule type" value="Genomic_DNA"/>
</dbReference>
<dbReference type="EMBL" id="SNRY01003550">
    <property type="protein sequence ID" value="KAA6320567.1"/>
    <property type="molecule type" value="Genomic_DNA"/>
</dbReference>
<evidence type="ECO:0000313" key="3">
    <source>
        <dbReference type="EMBL" id="KAA6320567.1"/>
    </source>
</evidence>
<reference evidence="2" key="1">
    <citation type="submission" date="2019-03" db="EMBL/GenBank/DDBJ databases">
        <title>Single cell metagenomics reveals metabolic interactions within the superorganism composed of flagellate Streblomastix strix and complex community of Bacteroidetes bacteria on its surface.</title>
        <authorList>
            <person name="Treitli S.C."/>
            <person name="Kolisko M."/>
            <person name="Husnik F."/>
            <person name="Keeling P."/>
            <person name="Hampl V."/>
        </authorList>
    </citation>
    <scope>NUCLEOTIDE SEQUENCE</scope>
    <source>
        <strain evidence="2">STM</strain>
    </source>
</reference>
<keyword evidence="1" id="KW-0812">Transmembrane</keyword>
<dbReference type="GO" id="GO:0016798">
    <property type="term" value="F:hydrolase activity, acting on glycosyl bonds"/>
    <property type="evidence" value="ECO:0007669"/>
    <property type="project" value="UniProtKB-KW"/>
</dbReference>
<keyword evidence="1" id="KW-0472">Membrane</keyword>
<gene>
    <name evidence="3" type="ORF">EZS27_029677</name>
    <name evidence="2" type="ORF">EZS27_041239</name>
</gene>
<keyword evidence="1" id="KW-1133">Transmembrane helix</keyword>
<sequence>MKKENGISRRSFLKNSALAGVLGTIGTGGVATALTSC</sequence>
<dbReference type="NCBIfam" id="TIGR01409">
    <property type="entry name" value="TAT_signal_seq"/>
    <property type="match status" value="1"/>
</dbReference>
<accession>A0A5J4PEW2</accession>
<dbReference type="PROSITE" id="PS51318">
    <property type="entry name" value="TAT"/>
    <property type="match status" value="1"/>
</dbReference>
<feature type="transmembrane region" description="Helical" evidence="1">
    <location>
        <begin position="12"/>
        <end position="34"/>
    </location>
</feature>
<evidence type="ECO:0000256" key="1">
    <source>
        <dbReference type="SAM" id="Phobius"/>
    </source>
</evidence>
<dbReference type="AlphaFoldDB" id="A0A5J4PEW2"/>
<comment type="caution">
    <text evidence="2">The sequence shown here is derived from an EMBL/GenBank/DDBJ whole genome shotgun (WGS) entry which is preliminary data.</text>
</comment>
<organism evidence="2">
    <name type="scientific">termite gut metagenome</name>
    <dbReference type="NCBI Taxonomy" id="433724"/>
    <lineage>
        <taxon>unclassified sequences</taxon>
        <taxon>metagenomes</taxon>
        <taxon>organismal metagenomes</taxon>
    </lineage>
</organism>
<feature type="non-terminal residue" evidence="2">
    <location>
        <position position="37"/>
    </location>
</feature>
<dbReference type="InterPro" id="IPR019546">
    <property type="entry name" value="TAT_signal_bac_arc"/>
</dbReference>
<name>A0A5J4PEW2_9ZZZZ</name>
<keyword evidence="2" id="KW-0378">Hydrolase</keyword>
<evidence type="ECO:0000313" key="2">
    <source>
        <dbReference type="EMBL" id="KAA6307094.1"/>
    </source>
</evidence>
<protein>
    <submittedName>
        <fullName evidence="2">Glycosyl hydrolase family 109 protein</fullName>
        <ecNumber evidence="2">3.2.1.-</ecNumber>
    </submittedName>
</protein>
<dbReference type="EC" id="3.2.1.-" evidence="2"/>
<dbReference type="InterPro" id="IPR006311">
    <property type="entry name" value="TAT_signal"/>
</dbReference>
<keyword evidence="2" id="KW-0326">Glycosidase</keyword>
<proteinExistence type="predicted"/>